<gene>
    <name evidence="1" type="ORF">LCGC14_0209030</name>
</gene>
<sequence length="48" mass="5516">MFDLKELQQLSYFLTRAQLNGNESIAHATLLVKLQRLIEKAASPEEQE</sequence>
<comment type="caution">
    <text evidence="1">The sequence shown here is derived from an EMBL/GenBank/DDBJ whole genome shotgun (WGS) entry which is preliminary data.</text>
</comment>
<evidence type="ECO:0000313" key="1">
    <source>
        <dbReference type="EMBL" id="KKN92412.1"/>
    </source>
</evidence>
<name>A0A0F9UY32_9ZZZZ</name>
<reference evidence="1" key="1">
    <citation type="journal article" date="2015" name="Nature">
        <title>Complex archaea that bridge the gap between prokaryotes and eukaryotes.</title>
        <authorList>
            <person name="Spang A."/>
            <person name="Saw J.H."/>
            <person name="Jorgensen S.L."/>
            <person name="Zaremba-Niedzwiedzka K."/>
            <person name="Martijn J."/>
            <person name="Lind A.E."/>
            <person name="van Eijk R."/>
            <person name="Schleper C."/>
            <person name="Guy L."/>
            <person name="Ettema T.J."/>
        </authorList>
    </citation>
    <scope>NUCLEOTIDE SEQUENCE</scope>
</reference>
<protein>
    <submittedName>
        <fullName evidence="1">Uncharacterized protein</fullName>
    </submittedName>
</protein>
<dbReference type="AlphaFoldDB" id="A0A0F9UY32"/>
<organism evidence="1">
    <name type="scientific">marine sediment metagenome</name>
    <dbReference type="NCBI Taxonomy" id="412755"/>
    <lineage>
        <taxon>unclassified sequences</taxon>
        <taxon>metagenomes</taxon>
        <taxon>ecological metagenomes</taxon>
    </lineage>
</organism>
<proteinExistence type="predicted"/>
<dbReference type="EMBL" id="LAZR01000095">
    <property type="protein sequence ID" value="KKN92412.1"/>
    <property type="molecule type" value="Genomic_DNA"/>
</dbReference>
<accession>A0A0F9UY32</accession>